<reference evidence="3 4" key="1">
    <citation type="journal article" date="2007" name="Virology">
        <title>Sequence and annotation of the 314-kb MT325 and the 321-kb FR483 viruses that infect Chlorella Pbi.</title>
        <authorList>
            <person name="Fitzgerald L.A."/>
            <person name="Graves M.V."/>
            <person name="Li X."/>
            <person name="Feldblyum T."/>
            <person name="Hartigan J."/>
            <person name="Van Etten J.L."/>
        </authorList>
    </citation>
    <scope>NUCLEOTIDE SEQUENCE [LARGE SCALE GENOMIC DNA]</scope>
    <source>
        <strain evidence="3 4">FR483</strain>
    </source>
</reference>
<protein>
    <submittedName>
        <fullName evidence="3">Uncharacterized protein N482R</fullName>
    </submittedName>
</protein>
<dbReference type="KEGG" id="vg:5364345"/>
<dbReference type="InterPro" id="IPR003615">
    <property type="entry name" value="HNH_nuc"/>
</dbReference>
<feature type="compositionally biased region" description="Basic and acidic residues" evidence="1">
    <location>
        <begin position="64"/>
        <end position="87"/>
    </location>
</feature>
<organism evidence="3 4">
    <name type="scientific">Paramecium bursaria Chlorella virus FR483</name>
    <name type="common">PBCV-FR483</name>
    <dbReference type="NCBI Taxonomy" id="399781"/>
    <lineage>
        <taxon>Viruses</taxon>
        <taxon>Varidnaviria</taxon>
        <taxon>Bamfordvirae</taxon>
        <taxon>Nucleocytoviricota</taxon>
        <taxon>Megaviricetes</taxon>
        <taxon>Algavirales</taxon>
        <taxon>Phycodnaviridae</taxon>
        <taxon>Chlorovirus</taxon>
        <taxon>Chlorovirus conductrix</taxon>
        <taxon>Paramecium bursaria Chlorella virus A1</taxon>
    </lineage>
</organism>
<dbReference type="SMART" id="SM00507">
    <property type="entry name" value="HNHc"/>
    <property type="match status" value="2"/>
</dbReference>
<dbReference type="EMBL" id="DQ890022">
    <property type="protein sequence ID" value="ABT15767.1"/>
    <property type="molecule type" value="Genomic_DNA"/>
</dbReference>
<feature type="domain" description="HNH nuclease" evidence="2">
    <location>
        <begin position="225"/>
        <end position="277"/>
    </location>
</feature>
<dbReference type="OrthoDB" id="12748at10239"/>
<sequence>MSDDIVSKCIKCGKMHTEITKKCDKCKEKARLYRENNKEKISKKEKEAYAANPEKKKANANARYAEKKEDIRAKVKAERAENPEKIRAQNRSYANSRKGKKKKILIGAKSRGMSVTMTDEEIMSMTDLPCVYCGKETEDAIRRNGIDRIDSSIGYDLSNCVPCCSICNKSKGQVDPLTFIERAKQISLCQGDYGEITDKWSQICKQKFCDYKHIILKNNKIFDLTKEEFEELRSKDCEYCGRSTTLKHQNGIDCVNYDPAIGYIISNCVPACRDCNFMKQTMTYEEFIALMKKVAMCDYDFGDVSRVLTTFTPKKKDV</sequence>
<feature type="compositionally biased region" description="Basic and acidic residues" evidence="1">
    <location>
        <begin position="45"/>
        <end position="57"/>
    </location>
</feature>
<evidence type="ECO:0000313" key="4">
    <source>
        <dbReference type="Proteomes" id="UP000204095"/>
    </source>
</evidence>
<evidence type="ECO:0000256" key="1">
    <source>
        <dbReference type="SAM" id="MobiDB-lite"/>
    </source>
</evidence>
<dbReference type="Gene3D" id="3.30.40.220">
    <property type="match status" value="2"/>
</dbReference>
<dbReference type="RefSeq" id="YP_001426114.1">
    <property type="nucleotide sequence ID" value="NC_008603.1"/>
</dbReference>
<evidence type="ECO:0000313" key="3">
    <source>
        <dbReference type="EMBL" id="ABT15767.1"/>
    </source>
</evidence>
<evidence type="ECO:0000259" key="2">
    <source>
        <dbReference type="SMART" id="SM00507"/>
    </source>
</evidence>
<feature type="region of interest" description="Disordered" evidence="1">
    <location>
        <begin position="45"/>
        <end position="99"/>
    </location>
</feature>
<dbReference type="Proteomes" id="UP000204095">
    <property type="component" value="Segment"/>
</dbReference>
<feature type="domain" description="HNH nuclease" evidence="2">
    <location>
        <begin position="117"/>
        <end position="169"/>
    </location>
</feature>
<dbReference type="GeneID" id="5364345"/>
<name>A7J7I6_PBCVF</name>
<gene>
    <name evidence="3" type="primary">N482R</name>
    <name evidence="3" type="ORF">FR483_N482R</name>
</gene>
<organismHost>
    <name type="scientific">Paramecium bursaria</name>
    <dbReference type="NCBI Taxonomy" id="74790"/>
</organismHost>
<accession>A7J7I6</accession>
<proteinExistence type="predicted"/>